<dbReference type="Pfam" id="PF00350">
    <property type="entry name" value="Dynamin_N"/>
    <property type="match status" value="1"/>
</dbReference>
<evidence type="ECO:0000313" key="3">
    <source>
        <dbReference type="EMBL" id="ROQ89921.1"/>
    </source>
</evidence>
<sequence>MLEHYRKTQAKLLKALDDIQQLTTINLNAAITDRINVLYDKIRQSAFYLVVLGEFKRGKSTLINAVLKDNLLPTAVVPLTSIVTMIHYGPEEKICVRFKDGTTRTIPRKALADYVTERGNPDNVKGVDRVEISYPADTLRGGVHLIDTPGVGSIFETNTQATYDFLPQVDAALFLFTADPPLSRSELAFLRDVCQYVTKIFFIQNKIDVVAPEDREESLAFSQQILKDTLKEDEVRILPLSAKLALEGRAKGDEAKIAQSYFPQLEDVLTQFLTQEKGRVLLQSGLQSARKILNDLEFSAKLEQKAIEMPLEDLEQKIALFHKELRKIQREREENGYYFEAEIKRIMDWLDRELKELQKERLPELVKQLQDEGEKHQHIPISQYVEKMEDCLSQGIIHTFDDWIVRQEKALNEEFARVSRQYSDRTNQVIDRLIEASAKLFDIPFQTIQSDESLRADSRFYYLLGDPPRFFDIAGAVDFFSRKILPKSFSQKKVLADLMKKLPERIDANCGRVRADFMRRLQESFLEFRWNLNAKIDATAKGIQDALDKAVVLKKAESAERDKKKLMLHEAMQSILRVKTDLEEIALEVA</sequence>
<feature type="domain" description="Dynamin N-terminal" evidence="2">
    <location>
        <begin position="49"/>
        <end position="196"/>
    </location>
</feature>
<comment type="caution">
    <text evidence="3">The sequence shown here is derived from an EMBL/GenBank/DDBJ whole genome shotgun (WGS) entry which is preliminary data.</text>
</comment>
<name>A0A3N1UPV4_9BACT</name>
<dbReference type="InterPro" id="IPR051943">
    <property type="entry name" value="TRAFAC_Dynamin-like_GTPase"/>
</dbReference>
<evidence type="ECO:0000256" key="1">
    <source>
        <dbReference type="SAM" id="Coils"/>
    </source>
</evidence>
<gene>
    <name evidence="3" type="ORF">EDC27_3044</name>
</gene>
<evidence type="ECO:0000259" key="2">
    <source>
        <dbReference type="Pfam" id="PF00350"/>
    </source>
</evidence>
<dbReference type="OrthoDB" id="9802035at2"/>
<organism evidence="3 4">
    <name type="scientific">Desulfosoma caldarium</name>
    <dbReference type="NCBI Taxonomy" id="610254"/>
    <lineage>
        <taxon>Bacteria</taxon>
        <taxon>Pseudomonadati</taxon>
        <taxon>Thermodesulfobacteriota</taxon>
        <taxon>Syntrophobacteria</taxon>
        <taxon>Syntrophobacterales</taxon>
        <taxon>Syntrophobacteraceae</taxon>
        <taxon>Desulfosoma</taxon>
    </lineage>
</organism>
<dbReference type="InterPro" id="IPR027417">
    <property type="entry name" value="P-loop_NTPase"/>
</dbReference>
<dbReference type="PANTHER" id="PTHR43681:SF1">
    <property type="entry name" value="SARCALUMENIN"/>
    <property type="match status" value="1"/>
</dbReference>
<dbReference type="Gene3D" id="3.40.50.300">
    <property type="entry name" value="P-loop containing nucleotide triphosphate hydrolases"/>
    <property type="match status" value="1"/>
</dbReference>
<protein>
    <submittedName>
        <fullName evidence="3">Dynamin family protein</fullName>
    </submittedName>
</protein>
<dbReference type="InterPro" id="IPR045063">
    <property type="entry name" value="Dynamin_N"/>
</dbReference>
<dbReference type="EMBL" id="RJVA01000016">
    <property type="protein sequence ID" value="ROQ89921.1"/>
    <property type="molecule type" value="Genomic_DNA"/>
</dbReference>
<accession>A0A3N1UPV4</accession>
<proteinExistence type="predicted"/>
<dbReference type="SUPFAM" id="SSF52540">
    <property type="entry name" value="P-loop containing nucleoside triphosphate hydrolases"/>
    <property type="match status" value="1"/>
</dbReference>
<keyword evidence="4" id="KW-1185">Reference proteome</keyword>
<dbReference type="AlphaFoldDB" id="A0A3N1UPV4"/>
<evidence type="ECO:0000313" key="4">
    <source>
        <dbReference type="Proteomes" id="UP000276223"/>
    </source>
</evidence>
<keyword evidence="1" id="KW-0175">Coiled coil</keyword>
<dbReference type="PANTHER" id="PTHR43681">
    <property type="entry name" value="TRANSMEMBRANE GTPASE FZO"/>
    <property type="match status" value="1"/>
</dbReference>
<dbReference type="RefSeq" id="WP_123291480.1">
    <property type="nucleotide sequence ID" value="NZ_RJVA01000016.1"/>
</dbReference>
<dbReference type="Proteomes" id="UP000276223">
    <property type="component" value="Unassembled WGS sequence"/>
</dbReference>
<dbReference type="CDD" id="cd09912">
    <property type="entry name" value="DLP_2"/>
    <property type="match status" value="1"/>
</dbReference>
<feature type="coiled-coil region" evidence="1">
    <location>
        <begin position="311"/>
        <end position="360"/>
    </location>
</feature>
<reference evidence="3 4" key="1">
    <citation type="submission" date="2018-11" db="EMBL/GenBank/DDBJ databases">
        <title>Genomic Encyclopedia of Type Strains, Phase IV (KMG-IV): sequencing the most valuable type-strain genomes for metagenomic binning, comparative biology and taxonomic classification.</title>
        <authorList>
            <person name="Goeker M."/>
        </authorList>
    </citation>
    <scope>NUCLEOTIDE SEQUENCE [LARGE SCALE GENOMIC DNA]</scope>
    <source>
        <strain evidence="3 4">DSM 22027</strain>
    </source>
</reference>